<feature type="region of interest" description="Disordered" evidence="2">
    <location>
        <begin position="1072"/>
        <end position="1109"/>
    </location>
</feature>
<name>A0A4U0Y2I3_9PEZI</name>
<proteinExistence type="predicted"/>
<evidence type="ECO:0000256" key="1">
    <source>
        <dbReference type="SAM" id="Coils"/>
    </source>
</evidence>
<dbReference type="EMBL" id="NAJQ01000030">
    <property type="protein sequence ID" value="TKA82588.1"/>
    <property type="molecule type" value="Genomic_DNA"/>
</dbReference>
<dbReference type="AlphaFoldDB" id="A0A4U0Y2I3"/>
<keyword evidence="1" id="KW-0175">Coiled coil</keyword>
<feature type="compositionally biased region" description="Basic and acidic residues" evidence="2">
    <location>
        <begin position="185"/>
        <end position="194"/>
    </location>
</feature>
<evidence type="ECO:0000256" key="2">
    <source>
        <dbReference type="SAM" id="MobiDB-lite"/>
    </source>
</evidence>
<comment type="caution">
    <text evidence="3">The sequence shown here is derived from an EMBL/GenBank/DDBJ whole genome shotgun (WGS) entry which is preliminary data.</text>
</comment>
<feature type="compositionally biased region" description="Basic and acidic residues" evidence="2">
    <location>
        <begin position="75"/>
        <end position="87"/>
    </location>
</feature>
<feature type="compositionally biased region" description="Low complexity" evidence="2">
    <location>
        <begin position="290"/>
        <end position="309"/>
    </location>
</feature>
<feature type="compositionally biased region" description="Basic and acidic residues" evidence="2">
    <location>
        <begin position="54"/>
        <end position="65"/>
    </location>
</feature>
<keyword evidence="4" id="KW-1185">Reference proteome</keyword>
<feature type="coiled-coil region" evidence="1">
    <location>
        <begin position="753"/>
        <end position="780"/>
    </location>
</feature>
<dbReference type="Proteomes" id="UP000309340">
    <property type="component" value="Unassembled WGS sequence"/>
</dbReference>
<gene>
    <name evidence="3" type="ORF">B0A55_01373</name>
</gene>
<protein>
    <submittedName>
        <fullName evidence="3">Uncharacterized protein</fullName>
    </submittedName>
</protein>
<accession>A0A4U0Y2I3</accession>
<evidence type="ECO:0000313" key="3">
    <source>
        <dbReference type="EMBL" id="TKA82588.1"/>
    </source>
</evidence>
<organism evidence="3 4">
    <name type="scientific">Friedmanniomyces simplex</name>
    <dbReference type="NCBI Taxonomy" id="329884"/>
    <lineage>
        <taxon>Eukaryota</taxon>
        <taxon>Fungi</taxon>
        <taxon>Dikarya</taxon>
        <taxon>Ascomycota</taxon>
        <taxon>Pezizomycotina</taxon>
        <taxon>Dothideomycetes</taxon>
        <taxon>Dothideomycetidae</taxon>
        <taxon>Mycosphaerellales</taxon>
        <taxon>Teratosphaeriaceae</taxon>
        <taxon>Friedmanniomyces</taxon>
    </lineage>
</organism>
<evidence type="ECO:0000313" key="4">
    <source>
        <dbReference type="Proteomes" id="UP000309340"/>
    </source>
</evidence>
<reference evidence="3 4" key="1">
    <citation type="submission" date="2017-03" db="EMBL/GenBank/DDBJ databases">
        <title>Genomes of endolithic fungi from Antarctica.</title>
        <authorList>
            <person name="Coleine C."/>
            <person name="Masonjones S."/>
            <person name="Stajich J.E."/>
        </authorList>
    </citation>
    <scope>NUCLEOTIDE SEQUENCE [LARGE SCALE GENOMIC DNA]</scope>
    <source>
        <strain evidence="3 4">CCFEE 5184</strain>
    </source>
</reference>
<feature type="compositionally biased region" description="Basic and acidic residues" evidence="2">
    <location>
        <begin position="414"/>
        <end position="434"/>
    </location>
</feature>
<feature type="compositionally biased region" description="Basic and acidic residues" evidence="2">
    <location>
        <begin position="1083"/>
        <end position="1101"/>
    </location>
</feature>
<sequence>MPPSAPPRRFAPEPVETSARSSKDGPQQAPDHGEQSKPRRFPVEPLETTVTSSKIHEPEREEKSQPRRFAVQPVETEHKSSKSDKTQPRRFAVEPVETEHKSSKDRAETGDKPVARRFEPQLQEMSATSSKDGRPEKPGHIRFLPEPVETLHRTNRKARGEDDGNTAGTVAEQTPRKFAPILIDTAKRSRRTSDEEVGVQQAHKTESGHLLHAREHRHHIDGDQTPAESDTDLNGPADSHLLSIPPEMRRHVAPMDGSAPVRRPSVQSQRTHSFRCPELDTIESSESERGSNTSSLSSSPSQGSPITASDSSYVGGHKHATRIRESVDGNFAQYLLELEAKKAEQRLRELAEGAFPNTDFHEPVQHYMDRDDESDELEIEDRPVTYDLEEDLLMEMAARRESTAKANWEQAEMQRHHEQLEQERNAARATEKQPKQPSQSPWWNPAAALGLDYQDSEMRSMRDRARPPMLGSDLVFPRCPSPDPARFDVTQGSTVLRNQMCYLTEHAEQDKAEEEDAGLWHPPAELVPRNVTITTAPTSPTTPKMGLWGGFCVDDGEVHVSPSGLVPPSGPTGLLTPKVEHVNPFEQSFAVPNGVSVGAGIMTPPTPPRSIQNGDLGRIDTVLSVEQNLDHMMETEFPDSFITQVYNYLSLGYPSLAKPFDEELSKISRVPIKLLREDDRKAKSMPRGYIRLGGDFEGGGGDGQAEMECMRWRALKLYVREWARQEGNMVHDQSPGGNWGQADQHQTLYRGLLEIEKRKVHRLSEDLKHTRQTIAELEQEQLRYAADAEHAAAKALAVREDERQGIADELQAAQRTITELRLALGEGSVSQRGAESNGAKRKRSHDRHDGDAHLLPLVLYQHRKIGVLTEVAKDLREGEDLKITFDDYDEELEAAQTNTESIDYDNDSHTGGGEQGEAFRAVTDADMETSRKNGLLSMLKVRSGTDAKDLLDLEIVASDVQAKILQLGISIKDIAKTRNGQPRMRCLRSRIKALGPFHWTKLSPGSYACLTSESWELLPLLPEVRPSDAEIDDTSYFLAPVRRLTQTKASAVGNLRSLWQDDVKTTRRLAQQGQTLRWPHSQLAHEGRSDAGQEAGQKDAQEDAQEDAQVRWRRHIDIQVECPT</sequence>
<feature type="region of interest" description="Disordered" evidence="2">
    <location>
        <begin position="828"/>
        <end position="850"/>
    </location>
</feature>
<feature type="compositionally biased region" description="Basic and acidic residues" evidence="2">
    <location>
        <begin position="203"/>
        <end position="222"/>
    </location>
</feature>
<feature type="region of interest" description="Disordered" evidence="2">
    <location>
        <begin position="414"/>
        <end position="445"/>
    </location>
</feature>
<feature type="region of interest" description="Disordered" evidence="2">
    <location>
        <begin position="1"/>
        <end position="317"/>
    </location>
</feature>
<dbReference type="STRING" id="329884.A0A4U0Y2I3"/>
<dbReference type="OrthoDB" id="4716584at2759"/>
<feature type="compositionally biased region" description="Basic and acidic residues" evidence="2">
    <location>
        <begin position="97"/>
        <end position="119"/>
    </location>
</feature>